<dbReference type="PANTHER" id="PTHR23409">
    <property type="entry name" value="RIBONUCLEOSIDE-DIPHOSPHATE REDUCTASE SMALL CHAIN"/>
    <property type="match status" value="1"/>
</dbReference>
<dbReference type="InterPro" id="IPR000358">
    <property type="entry name" value="RNR_small_fam"/>
</dbReference>
<dbReference type="AlphaFoldDB" id="A0A6I9WFF5"/>
<reference evidence="2" key="1">
    <citation type="submission" date="2025-08" db="UniProtKB">
        <authorList>
            <consortium name="RefSeq"/>
        </authorList>
    </citation>
    <scope>IDENTIFICATION</scope>
</reference>
<dbReference type="GeneID" id="105422676"/>
<sequence length="441" mass="49226">MSFLHTHSSECLKSELDLFSLPPTQTSIESSQWIYYKPVTSLADDAPIEFVVPGQGEDYPDLTHTMLSLRVRVESLSGPGTAAGGNKVGPENHLLHSMFNQIDVYFNQKLVSPPNNAYAYRAYVKALLNYSSPAKTSHLTSSLWDTDEPGHIDALLESGTSNQVLVRRARYVQGGRSLDLIGHLHCDVFNQDKFLINGVEVRMRLVRSRDTFCLMEANSTSKIHILDASLLTRRAKISPGVLLDHARMLSKTTAKYPLTRVKVKTFTIHAGVVGESVDNAILGQLPKRVIVGFVDNKAFNGDRKLNPFNFKNYGINFFSLYADGMQIPSRSLQPNFSKDEPLYIKAYNTLFSGTGIHFLNEGNSISREDYADGFTPFAFDLTPDLSANCAGHWNLVRHGSLRLEVRFEKAITTTINCILYAEFENVMEINSSRQVIVDFSG</sequence>
<accession>A0A6I9WFF5</accession>
<keyword evidence="1" id="KW-1185">Reference proteome</keyword>
<gene>
    <name evidence="2" type="primary">LOC105422676</name>
</gene>
<dbReference type="GO" id="GO:0005829">
    <property type="term" value="C:cytosol"/>
    <property type="evidence" value="ECO:0007669"/>
    <property type="project" value="TreeGrafter"/>
</dbReference>
<dbReference type="GO" id="GO:0009263">
    <property type="term" value="P:deoxyribonucleotide biosynthetic process"/>
    <property type="evidence" value="ECO:0007669"/>
    <property type="project" value="InterPro"/>
</dbReference>
<proteinExistence type="predicted"/>
<evidence type="ECO:0000313" key="1">
    <source>
        <dbReference type="Proteomes" id="UP000504615"/>
    </source>
</evidence>
<dbReference type="KEGG" id="pbar:105422676"/>
<dbReference type="PANTHER" id="PTHR23409:SF21">
    <property type="entry name" value="CAPSID PROTEIN"/>
    <property type="match status" value="1"/>
</dbReference>
<name>A0A6I9WFF5_9HYME</name>
<organism evidence="1 2">
    <name type="scientific">Pogonomyrmex barbatus</name>
    <name type="common">red harvester ant</name>
    <dbReference type="NCBI Taxonomy" id="144034"/>
    <lineage>
        <taxon>Eukaryota</taxon>
        <taxon>Metazoa</taxon>
        <taxon>Ecdysozoa</taxon>
        <taxon>Arthropoda</taxon>
        <taxon>Hexapoda</taxon>
        <taxon>Insecta</taxon>
        <taxon>Pterygota</taxon>
        <taxon>Neoptera</taxon>
        <taxon>Endopterygota</taxon>
        <taxon>Hymenoptera</taxon>
        <taxon>Apocrita</taxon>
        <taxon>Aculeata</taxon>
        <taxon>Formicoidea</taxon>
        <taxon>Formicidae</taxon>
        <taxon>Myrmicinae</taxon>
        <taxon>Pogonomyrmex</taxon>
    </lineage>
</organism>
<dbReference type="OrthoDB" id="8188373at2759"/>
<evidence type="ECO:0000313" key="2">
    <source>
        <dbReference type="RefSeq" id="XP_011630458.1"/>
    </source>
</evidence>
<dbReference type="GO" id="GO:0004748">
    <property type="term" value="F:ribonucleoside-diphosphate reductase activity, thioredoxin disulfide as acceptor"/>
    <property type="evidence" value="ECO:0007669"/>
    <property type="project" value="TreeGrafter"/>
</dbReference>
<protein>
    <submittedName>
        <fullName evidence="2">Uncharacterized protein F54H12.2-like</fullName>
    </submittedName>
</protein>
<dbReference type="RefSeq" id="XP_011630458.1">
    <property type="nucleotide sequence ID" value="XM_011632156.1"/>
</dbReference>
<dbReference type="Proteomes" id="UP000504615">
    <property type="component" value="Unplaced"/>
</dbReference>